<dbReference type="GO" id="GO:0005524">
    <property type="term" value="F:ATP binding"/>
    <property type="evidence" value="ECO:0007669"/>
    <property type="project" value="UniProtKB-KW"/>
</dbReference>
<dbReference type="GO" id="GO:0008017">
    <property type="term" value="F:microtubule binding"/>
    <property type="evidence" value="ECO:0007669"/>
    <property type="project" value="InterPro"/>
</dbReference>
<dbReference type="Proteomes" id="UP000549394">
    <property type="component" value="Unassembled WGS sequence"/>
</dbReference>
<keyword evidence="2 4" id="KW-0067">ATP-binding</keyword>
<dbReference type="EMBL" id="CAJFCJ010000004">
    <property type="protein sequence ID" value="CAD5113713.1"/>
    <property type="molecule type" value="Genomic_DNA"/>
</dbReference>
<gene>
    <name evidence="6" type="ORF">DGYR_LOCUS2659</name>
</gene>
<dbReference type="GO" id="GO:0007018">
    <property type="term" value="P:microtubule-based movement"/>
    <property type="evidence" value="ECO:0007669"/>
    <property type="project" value="InterPro"/>
</dbReference>
<dbReference type="InterPro" id="IPR036961">
    <property type="entry name" value="Kinesin_motor_dom_sf"/>
</dbReference>
<dbReference type="Gene3D" id="3.40.850.10">
    <property type="entry name" value="Kinesin motor domain"/>
    <property type="match status" value="1"/>
</dbReference>
<evidence type="ECO:0000256" key="4">
    <source>
        <dbReference type="RuleBase" id="RU000394"/>
    </source>
</evidence>
<comment type="caution">
    <text evidence="3">Lacks conserved residue(s) required for the propagation of feature annotation.</text>
</comment>
<accession>A0A7I8VDC5</accession>
<dbReference type="Pfam" id="PF00225">
    <property type="entry name" value="Kinesin"/>
    <property type="match status" value="1"/>
</dbReference>
<proteinExistence type="inferred from homology"/>
<evidence type="ECO:0000256" key="1">
    <source>
        <dbReference type="ARBA" id="ARBA00022741"/>
    </source>
</evidence>
<name>A0A7I8VDC5_9ANNE</name>
<dbReference type="InterPro" id="IPR019821">
    <property type="entry name" value="Kinesin_motor_CS"/>
</dbReference>
<evidence type="ECO:0000313" key="6">
    <source>
        <dbReference type="EMBL" id="CAD5113713.1"/>
    </source>
</evidence>
<keyword evidence="7" id="KW-1185">Reference proteome</keyword>
<evidence type="ECO:0000256" key="2">
    <source>
        <dbReference type="ARBA" id="ARBA00022840"/>
    </source>
</evidence>
<keyword evidence="4" id="KW-0493">Microtubule</keyword>
<dbReference type="PROSITE" id="PS00411">
    <property type="entry name" value="KINESIN_MOTOR_1"/>
    <property type="match status" value="1"/>
</dbReference>
<comment type="caution">
    <text evidence="6">The sequence shown here is derived from an EMBL/GenBank/DDBJ whole genome shotgun (WGS) entry which is preliminary data.</text>
</comment>
<dbReference type="FunFam" id="3.40.850.10:FF:000167">
    <property type="entry name" value="Uncharacterized protein"/>
    <property type="match status" value="1"/>
</dbReference>
<dbReference type="InterPro" id="IPR027417">
    <property type="entry name" value="P-loop_NTPase"/>
</dbReference>
<dbReference type="SMART" id="SM00129">
    <property type="entry name" value="KISc"/>
    <property type="match status" value="1"/>
</dbReference>
<dbReference type="SUPFAM" id="SSF52540">
    <property type="entry name" value="P-loop containing nucleoside triphosphate hydrolases"/>
    <property type="match status" value="1"/>
</dbReference>
<evidence type="ECO:0000259" key="5">
    <source>
        <dbReference type="PROSITE" id="PS50067"/>
    </source>
</evidence>
<dbReference type="PANTHER" id="PTHR47117:SF6">
    <property type="entry name" value="KINESIN-LIKE PROTEIN KIF16B"/>
    <property type="match status" value="1"/>
</dbReference>
<comment type="similarity">
    <text evidence="3 4">Belongs to the TRAFAC class myosin-kinesin ATPase superfamily. Kinesin family.</text>
</comment>
<evidence type="ECO:0000313" key="7">
    <source>
        <dbReference type="Proteomes" id="UP000549394"/>
    </source>
</evidence>
<dbReference type="AlphaFoldDB" id="A0A7I8VDC5"/>
<dbReference type="PROSITE" id="PS50067">
    <property type="entry name" value="KINESIN_MOTOR_2"/>
    <property type="match status" value="1"/>
</dbReference>
<keyword evidence="4" id="KW-0505">Motor protein</keyword>
<dbReference type="OrthoDB" id="3176171at2759"/>
<protein>
    <recommendedName>
        <fullName evidence="4">Kinesin-like protein</fullName>
    </recommendedName>
</protein>
<dbReference type="PANTHER" id="PTHR47117">
    <property type="entry name" value="STAR-RELATED LIPID TRANSFER PROTEIN 9"/>
    <property type="match status" value="1"/>
</dbReference>
<reference evidence="6 7" key="1">
    <citation type="submission" date="2020-08" db="EMBL/GenBank/DDBJ databases">
        <authorList>
            <person name="Hejnol A."/>
        </authorList>
    </citation>
    <scope>NUCLEOTIDE SEQUENCE [LARGE SCALE GENOMIC DNA]</scope>
</reference>
<dbReference type="GO" id="GO:0003777">
    <property type="term" value="F:microtubule motor activity"/>
    <property type="evidence" value="ECO:0007669"/>
    <property type="project" value="InterPro"/>
</dbReference>
<dbReference type="PRINTS" id="PR00380">
    <property type="entry name" value="KINESINHEAVY"/>
</dbReference>
<sequence length="320" mass="35770">MIGYENEIGITPRICQALFNGISESPPEKDDKQKTNIYKLAASYLEIYKEKVRDLLAPKSTQGLKVREHPKDGPYVQDLSQHAVKTNLHLQKLISEGSKRRSVAATHIHDRSSRSHAIFIIYFLQAHLETNTPSEKMSKVNLVDLAGSERADNSSNSSSKRLKEGANINKSLVTLGTVIKSLAEIGLLSSESSASTGTVRSRNLYIPYRDSALTWLLKDSLGGNSNTIMIATISPTEKQYSETLSTLRYAQRAKNIVNKPTVNEDPNVRLIKELRAEIERLKLLLDCRQNGVCNIFIVYTSSLFLIDHPHVPQDVEGIRQ</sequence>
<feature type="domain" description="Kinesin motor" evidence="5">
    <location>
        <begin position="1"/>
        <end position="256"/>
    </location>
</feature>
<organism evidence="6 7">
    <name type="scientific">Dimorphilus gyrociliatus</name>
    <dbReference type="NCBI Taxonomy" id="2664684"/>
    <lineage>
        <taxon>Eukaryota</taxon>
        <taxon>Metazoa</taxon>
        <taxon>Spiralia</taxon>
        <taxon>Lophotrochozoa</taxon>
        <taxon>Annelida</taxon>
        <taxon>Polychaeta</taxon>
        <taxon>Polychaeta incertae sedis</taxon>
        <taxon>Dinophilidae</taxon>
        <taxon>Dimorphilus</taxon>
    </lineage>
</organism>
<keyword evidence="1 4" id="KW-0547">Nucleotide-binding</keyword>
<dbReference type="GO" id="GO:0005874">
    <property type="term" value="C:microtubule"/>
    <property type="evidence" value="ECO:0007669"/>
    <property type="project" value="UniProtKB-KW"/>
</dbReference>
<dbReference type="InterPro" id="IPR001752">
    <property type="entry name" value="Kinesin_motor_dom"/>
</dbReference>
<evidence type="ECO:0000256" key="3">
    <source>
        <dbReference type="PROSITE-ProRule" id="PRU00283"/>
    </source>
</evidence>